<dbReference type="Gene3D" id="3.90.79.10">
    <property type="entry name" value="Nucleoside Triphosphate Pyrophosphohydrolase"/>
    <property type="match status" value="1"/>
</dbReference>
<dbReference type="PANTHER" id="PTHR43046">
    <property type="entry name" value="GDP-MANNOSE MANNOSYL HYDROLASE"/>
    <property type="match status" value="1"/>
</dbReference>
<evidence type="ECO:0000256" key="2">
    <source>
        <dbReference type="ARBA" id="ARBA00022801"/>
    </source>
</evidence>
<dbReference type="PANTHER" id="PTHR43046:SF14">
    <property type="entry name" value="MUTT_NUDIX FAMILY PROTEIN"/>
    <property type="match status" value="1"/>
</dbReference>
<evidence type="ECO:0000256" key="1">
    <source>
        <dbReference type="ARBA" id="ARBA00001946"/>
    </source>
</evidence>
<dbReference type="Pfam" id="PF00293">
    <property type="entry name" value="NUDIX"/>
    <property type="match status" value="1"/>
</dbReference>
<evidence type="ECO:0000259" key="3">
    <source>
        <dbReference type="PROSITE" id="PS51462"/>
    </source>
</evidence>
<dbReference type="EMBL" id="LCAU01000006">
    <property type="protein sequence ID" value="KKR97976.1"/>
    <property type="molecule type" value="Genomic_DNA"/>
</dbReference>
<dbReference type="PROSITE" id="PS51462">
    <property type="entry name" value="NUDIX"/>
    <property type="match status" value="1"/>
</dbReference>
<dbReference type="InterPro" id="IPR015797">
    <property type="entry name" value="NUDIX_hydrolase-like_dom_sf"/>
</dbReference>
<dbReference type="InterPro" id="IPR020476">
    <property type="entry name" value="Nudix_hydrolase"/>
</dbReference>
<dbReference type="GO" id="GO:0016787">
    <property type="term" value="F:hydrolase activity"/>
    <property type="evidence" value="ECO:0007669"/>
    <property type="project" value="UniProtKB-KW"/>
</dbReference>
<dbReference type="SUPFAM" id="SSF55811">
    <property type="entry name" value="Nudix"/>
    <property type="match status" value="1"/>
</dbReference>
<keyword evidence="2 4" id="KW-0378">Hydrolase</keyword>
<dbReference type="Proteomes" id="UP000034746">
    <property type="component" value="Unassembled WGS sequence"/>
</dbReference>
<dbReference type="PRINTS" id="PR00502">
    <property type="entry name" value="NUDIXFAMILY"/>
</dbReference>
<evidence type="ECO:0000313" key="4">
    <source>
        <dbReference type="EMBL" id="KKR97976.1"/>
    </source>
</evidence>
<organism evidence="4 5">
    <name type="scientific">Candidatus Uhrbacteria bacterium GW2011_GWF2_41_16</name>
    <dbReference type="NCBI Taxonomy" id="1618997"/>
    <lineage>
        <taxon>Bacteria</taxon>
        <taxon>Candidatus Uhriibacteriota</taxon>
    </lineage>
</organism>
<reference evidence="4 5" key="1">
    <citation type="journal article" date="2015" name="Nature">
        <title>rRNA introns, odd ribosomes, and small enigmatic genomes across a large radiation of phyla.</title>
        <authorList>
            <person name="Brown C.T."/>
            <person name="Hug L.A."/>
            <person name="Thomas B.C."/>
            <person name="Sharon I."/>
            <person name="Castelle C.J."/>
            <person name="Singh A."/>
            <person name="Wilkins M.J."/>
            <person name="Williams K.H."/>
            <person name="Banfield J.F."/>
        </authorList>
    </citation>
    <scope>NUCLEOTIDE SEQUENCE [LARGE SCALE GENOMIC DNA]</scope>
</reference>
<feature type="domain" description="Nudix hydrolase" evidence="3">
    <location>
        <begin position="21"/>
        <end position="155"/>
    </location>
</feature>
<accession>A0A0G0VE72</accession>
<protein>
    <submittedName>
        <fullName evidence="4">NUDIX hydrolase</fullName>
    </submittedName>
</protein>
<dbReference type="CDD" id="cd02883">
    <property type="entry name" value="NUDIX_Hydrolase"/>
    <property type="match status" value="1"/>
</dbReference>
<comment type="cofactor">
    <cofactor evidence="1">
        <name>Mg(2+)</name>
        <dbReference type="ChEBI" id="CHEBI:18420"/>
    </cofactor>
</comment>
<proteinExistence type="predicted"/>
<name>A0A0G0VE72_9BACT</name>
<comment type="caution">
    <text evidence="4">The sequence shown here is derived from an EMBL/GenBank/DDBJ whole genome shotgun (WGS) entry which is preliminary data.</text>
</comment>
<gene>
    <name evidence="4" type="ORF">UU48_C0006G0016</name>
</gene>
<sequence length="158" mass="18572">MLIECTTLHGDKKMISKDKLVFRPAGYAIVINDGKVLLCNTKSTGKYWFPGGSVDLGKKLEDAIRREVREETGIEIEVEKFLLFKEMFFYYEPSDEAYQNFSFFYLCKPRTIELLADDKVDQEDESEKPRWIDLKSIKKEEIQTGAEEIFQLLREFYL</sequence>
<dbReference type="InterPro" id="IPR000086">
    <property type="entry name" value="NUDIX_hydrolase_dom"/>
</dbReference>
<dbReference type="AlphaFoldDB" id="A0A0G0VE72"/>
<evidence type="ECO:0000313" key="5">
    <source>
        <dbReference type="Proteomes" id="UP000034746"/>
    </source>
</evidence>